<gene>
    <name evidence="1" type="ORF">E2C01_059326</name>
</gene>
<organism evidence="1 2">
    <name type="scientific">Portunus trituberculatus</name>
    <name type="common">Swimming crab</name>
    <name type="synonym">Neptunus trituberculatus</name>
    <dbReference type="NCBI Taxonomy" id="210409"/>
    <lineage>
        <taxon>Eukaryota</taxon>
        <taxon>Metazoa</taxon>
        <taxon>Ecdysozoa</taxon>
        <taxon>Arthropoda</taxon>
        <taxon>Crustacea</taxon>
        <taxon>Multicrustacea</taxon>
        <taxon>Malacostraca</taxon>
        <taxon>Eumalacostraca</taxon>
        <taxon>Eucarida</taxon>
        <taxon>Decapoda</taxon>
        <taxon>Pleocyemata</taxon>
        <taxon>Brachyura</taxon>
        <taxon>Eubrachyura</taxon>
        <taxon>Portunoidea</taxon>
        <taxon>Portunidae</taxon>
        <taxon>Portuninae</taxon>
        <taxon>Portunus</taxon>
    </lineage>
</organism>
<proteinExistence type="predicted"/>
<evidence type="ECO:0000313" key="2">
    <source>
        <dbReference type="Proteomes" id="UP000324222"/>
    </source>
</evidence>
<protein>
    <submittedName>
        <fullName evidence="1">Uncharacterized protein</fullName>
    </submittedName>
</protein>
<comment type="caution">
    <text evidence="1">The sequence shown here is derived from an EMBL/GenBank/DDBJ whole genome shotgun (WGS) entry which is preliminary data.</text>
</comment>
<accession>A0A5B7H6H5</accession>
<reference evidence="1 2" key="1">
    <citation type="submission" date="2019-05" db="EMBL/GenBank/DDBJ databases">
        <title>Another draft genome of Portunus trituberculatus and its Hox gene families provides insights of decapod evolution.</title>
        <authorList>
            <person name="Jeong J.-H."/>
            <person name="Song I."/>
            <person name="Kim S."/>
            <person name="Choi T."/>
            <person name="Kim D."/>
            <person name="Ryu S."/>
            <person name="Kim W."/>
        </authorList>
    </citation>
    <scope>NUCLEOTIDE SEQUENCE [LARGE SCALE GENOMIC DNA]</scope>
    <source>
        <tissue evidence="1">Muscle</tissue>
    </source>
</reference>
<dbReference type="EMBL" id="VSRR010023031">
    <property type="protein sequence ID" value="MPC65195.1"/>
    <property type="molecule type" value="Genomic_DNA"/>
</dbReference>
<keyword evidence="2" id="KW-1185">Reference proteome</keyword>
<evidence type="ECO:0000313" key="1">
    <source>
        <dbReference type="EMBL" id="MPC65195.1"/>
    </source>
</evidence>
<dbReference type="Proteomes" id="UP000324222">
    <property type="component" value="Unassembled WGS sequence"/>
</dbReference>
<sequence length="67" mass="7621">MGEWDVPGLPLPATIVIVVSRKRSKKVVEIGDEAVVAVGEEGERERERRGRYLPLMTSQAQPYQQQW</sequence>
<dbReference type="AlphaFoldDB" id="A0A5B7H6H5"/>
<name>A0A5B7H6H5_PORTR</name>